<evidence type="ECO:0000313" key="1">
    <source>
        <dbReference type="EMBL" id="TYR35222.1"/>
    </source>
</evidence>
<dbReference type="InterPro" id="IPR010982">
    <property type="entry name" value="Lambda_DNA-bd_dom_sf"/>
</dbReference>
<comment type="caution">
    <text evidence="1">The sequence shown here is derived from an EMBL/GenBank/DDBJ whole genome shotgun (WGS) entry which is preliminary data.</text>
</comment>
<dbReference type="SUPFAM" id="SSF47413">
    <property type="entry name" value="lambda repressor-like DNA-binding domains"/>
    <property type="match status" value="1"/>
</dbReference>
<dbReference type="AlphaFoldDB" id="A0A5D4H4J2"/>
<name>A0A5D4H4J2_9HYPH</name>
<gene>
    <name evidence="1" type="ORF">FY036_02820</name>
</gene>
<reference evidence="1 2" key="2">
    <citation type="submission" date="2019-09" db="EMBL/GenBank/DDBJ databases">
        <title>Mesorhizobium sp. MaA-C15 isolated from Microcystis aeruginosa.</title>
        <authorList>
            <person name="Jeong S.E."/>
            <person name="Jin H.M."/>
            <person name="Jeon C.O."/>
        </authorList>
    </citation>
    <scope>NUCLEOTIDE SEQUENCE [LARGE SCALE GENOMIC DNA]</scope>
    <source>
        <strain evidence="1 2">MaA-C15</strain>
    </source>
</reference>
<dbReference type="OrthoDB" id="4419620at2"/>
<dbReference type="Gene3D" id="1.10.260.40">
    <property type="entry name" value="lambda repressor-like DNA-binding domains"/>
    <property type="match status" value="1"/>
</dbReference>
<keyword evidence="2" id="KW-1185">Reference proteome</keyword>
<sequence length="97" mass="10382">MTPAQCRAGRALIEWTIEDLAEASGVAASVITDFETRRTQVDREAIEALVAAFEHGGVRLIPENGGGEGVRLKFSRSEVKRIATLEGEGGIIAEDDV</sequence>
<dbReference type="Proteomes" id="UP000323258">
    <property type="component" value="Unassembled WGS sequence"/>
</dbReference>
<dbReference type="RefSeq" id="WP_148913186.1">
    <property type="nucleotide sequence ID" value="NZ_VSZS01000053.1"/>
</dbReference>
<dbReference type="EMBL" id="VSZS01000053">
    <property type="protein sequence ID" value="TYR35222.1"/>
    <property type="molecule type" value="Genomic_DNA"/>
</dbReference>
<evidence type="ECO:0000313" key="2">
    <source>
        <dbReference type="Proteomes" id="UP000323258"/>
    </source>
</evidence>
<proteinExistence type="predicted"/>
<organism evidence="1 2">
    <name type="scientific">Neoaquamicrobium microcysteis</name>
    <dbReference type="NCBI Taxonomy" id="2682781"/>
    <lineage>
        <taxon>Bacteria</taxon>
        <taxon>Pseudomonadati</taxon>
        <taxon>Pseudomonadota</taxon>
        <taxon>Alphaproteobacteria</taxon>
        <taxon>Hyphomicrobiales</taxon>
        <taxon>Phyllobacteriaceae</taxon>
        <taxon>Neoaquamicrobium</taxon>
    </lineage>
</organism>
<accession>A0A5D4H4J2</accession>
<protein>
    <submittedName>
        <fullName evidence="1">Helix-turn-helix transcriptional regulator</fullName>
    </submittedName>
</protein>
<reference evidence="1 2" key="1">
    <citation type="submission" date="2019-08" db="EMBL/GenBank/DDBJ databases">
        <authorList>
            <person name="Seo Y.L."/>
        </authorList>
    </citation>
    <scope>NUCLEOTIDE SEQUENCE [LARGE SCALE GENOMIC DNA]</scope>
    <source>
        <strain evidence="1 2">MaA-C15</strain>
    </source>
</reference>
<dbReference type="GO" id="GO:0003677">
    <property type="term" value="F:DNA binding"/>
    <property type="evidence" value="ECO:0007669"/>
    <property type="project" value="InterPro"/>
</dbReference>